<evidence type="ECO:0000313" key="3">
    <source>
        <dbReference type="Proteomes" id="UP000830671"/>
    </source>
</evidence>
<dbReference type="Proteomes" id="UP000830671">
    <property type="component" value="Chromosome 2"/>
</dbReference>
<feature type="compositionally biased region" description="Basic and acidic residues" evidence="1">
    <location>
        <begin position="1"/>
        <end position="10"/>
    </location>
</feature>
<dbReference type="RefSeq" id="XP_049139425.1">
    <property type="nucleotide sequence ID" value="XM_049282282.1"/>
</dbReference>
<evidence type="ECO:0000313" key="2">
    <source>
        <dbReference type="EMBL" id="UQC77786.1"/>
    </source>
</evidence>
<dbReference type="GeneID" id="73337292"/>
<sequence length="195" mass="21350">MAASSDENHRGSNAYAVQFRSPPSAQLPTCNTTVVPKQPSQHPEFSPRSLTTFDFRSPCEIKPLALTTSAPAMTGPALPVDHPKPGLGCFNRSITAIYGNVHCLHCRGAPRSVRWHAFDQVYLLRAKSVVGRKRTEMLHGLPISRDIGTNPLSPRRQPRLGQADDLETAAFNLSPDPERHCQTASPGGLCLRHRV</sequence>
<keyword evidence="3" id="KW-1185">Reference proteome</keyword>
<dbReference type="AlphaFoldDB" id="A0A9Q8SJ10"/>
<feature type="region of interest" description="Disordered" evidence="1">
    <location>
        <begin position="1"/>
        <end position="28"/>
    </location>
</feature>
<name>A0A9Q8SJ10_9PEZI</name>
<gene>
    <name evidence="2" type="ORF">CLUP02_03257</name>
</gene>
<proteinExistence type="predicted"/>
<dbReference type="KEGG" id="clup:CLUP02_03257"/>
<organism evidence="2 3">
    <name type="scientific">Colletotrichum lupini</name>
    <dbReference type="NCBI Taxonomy" id="145971"/>
    <lineage>
        <taxon>Eukaryota</taxon>
        <taxon>Fungi</taxon>
        <taxon>Dikarya</taxon>
        <taxon>Ascomycota</taxon>
        <taxon>Pezizomycotina</taxon>
        <taxon>Sordariomycetes</taxon>
        <taxon>Hypocreomycetidae</taxon>
        <taxon>Glomerellales</taxon>
        <taxon>Glomerellaceae</taxon>
        <taxon>Colletotrichum</taxon>
        <taxon>Colletotrichum acutatum species complex</taxon>
    </lineage>
</organism>
<evidence type="ECO:0000256" key="1">
    <source>
        <dbReference type="SAM" id="MobiDB-lite"/>
    </source>
</evidence>
<reference evidence="2" key="1">
    <citation type="journal article" date="2021" name="Mol. Plant Microbe Interact.">
        <title>Complete Genome Sequence of the Plant-Pathogenic Fungus Colletotrichum lupini.</title>
        <authorList>
            <person name="Baroncelli R."/>
            <person name="Pensec F."/>
            <person name="Da Lio D."/>
            <person name="Boufleur T."/>
            <person name="Vicente I."/>
            <person name="Sarrocco S."/>
            <person name="Picot A."/>
            <person name="Baraldi E."/>
            <person name="Sukno S."/>
            <person name="Thon M."/>
            <person name="Le Floch G."/>
        </authorList>
    </citation>
    <scope>NUCLEOTIDE SEQUENCE</scope>
    <source>
        <strain evidence="2">IMI 504893</strain>
    </source>
</reference>
<accession>A0A9Q8SJ10</accession>
<protein>
    <submittedName>
        <fullName evidence="2">Uncharacterized protein</fullName>
    </submittedName>
</protein>
<dbReference type="EMBL" id="CP019474">
    <property type="protein sequence ID" value="UQC77786.1"/>
    <property type="molecule type" value="Genomic_DNA"/>
</dbReference>